<evidence type="ECO:0000313" key="2">
    <source>
        <dbReference type="EMBL" id="QJA79638.1"/>
    </source>
</evidence>
<dbReference type="EMBL" id="MT142389">
    <property type="protein sequence ID" value="QJA79638.1"/>
    <property type="molecule type" value="Genomic_DNA"/>
</dbReference>
<sequence>MDDVHTKALRKILLKNLLLHLILTQEINQTPFGQITVNVKLKNGVAQIETINIVKNRRKKYYLAKKEEVTT</sequence>
<name>A0A6M3J1F4_9ZZZZ</name>
<protein>
    <submittedName>
        <fullName evidence="1">Uncharacterized protein</fullName>
    </submittedName>
</protein>
<proteinExistence type="predicted"/>
<reference evidence="1" key="1">
    <citation type="submission" date="2020-03" db="EMBL/GenBank/DDBJ databases">
        <title>The deep terrestrial virosphere.</title>
        <authorList>
            <person name="Holmfeldt K."/>
            <person name="Nilsson E."/>
            <person name="Simone D."/>
            <person name="Lopez-Fernandez M."/>
            <person name="Wu X."/>
            <person name="de Brujin I."/>
            <person name="Lundin D."/>
            <person name="Andersson A."/>
            <person name="Bertilsson S."/>
            <person name="Dopson M."/>
        </authorList>
    </citation>
    <scope>NUCLEOTIDE SEQUENCE</scope>
    <source>
        <strain evidence="2">MM415A00846</strain>
        <strain evidence="1">MM415B00619</strain>
    </source>
</reference>
<dbReference type="AlphaFoldDB" id="A0A6M3J1F4"/>
<dbReference type="EMBL" id="MT141499">
    <property type="protein sequence ID" value="QJA63550.1"/>
    <property type="molecule type" value="Genomic_DNA"/>
</dbReference>
<accession>A0A6M3J1F4</accession>
<organism evidence="1">
    <name type="scientific">viral metagenome</name>
    <dbReference type="NCBI Taxonomy" id="1070528"/>
    <lineage>
        <taxon>unclassified sequences</taxon>
        <taxon>metagenomes</taxon>
        <taxon>organismal metagenomes</taxon>
    </lineage>
</organism>
<gene>
    <name evidence="2" type="ORF">MM415A00846_0017</name>
    <name evidence="1" type="ORF">MM415B00619_0029</name>
</gene>
<evidence type="ECO:0000313" key="1">
    <source>
        <dbReference type="EMBL" id="QJA63550.1"/>
    </source>
</evidence>